<dbReference type="OrthoDB" id="86940at2"/>
<sequence>MNKNLLLTVFVLILIGFSSCNKTKEKTESVQVSEIPTVEEVFEGDTASAEIKKRPEDFIPKGYVPFDTITGDFNKDGLEDYILIIKGTDKSKVITDEYRGKLDRNRRGIIALINKNDGYELAVKNYDCFSSENEEGGVYYAPELDLEIKNGKLYIAYRHGRYGYWEYTFRYQNNDFELIGYDASSNRGPVTLAETSINFLTRKKIVNQNTNDDADVGEEVFEKTETKLSPNKLLRLSDISDFDELDVSGD</sequence>
<protein>
    <recommendedName>
        <fullName evidence="3">VCBS repeat-containing protein</fullName>
    </recommendedName>
</protein>
<organism evidence="1 2">
    <name type="scientific">Flavobacterium crocinum</name>
    <dbReference type="NCBI Taxonomy" id="2183896"/>
    <lineage>
        <taxon>Bacteria</taxon>
        <taxon>Pseudomonadati</taxon>
        <taxon>Bacteroidota</taxon>
        <taxon>Flavobacteriia</taxon>
        <taxon>Flavobacteriales</taxon>
        <taxon>Flavobacteriaceae</taxon>
        <taxon>Flavobacterium</taxon>
    </lineage>
</organism>
<proteinExistence type="predicted"/>
<dbReference type="PROSITE" id="PS51257">
    <property type="entry name" value="PROKAR_LIPOPROTEIN"/>
    <property type="match status" value="1"/>
</dbReference>
<evidence type="ECO:0008006" key="3">
    <source>
        <dbReference type="Google" id="ProtNLM"/>
    </source>
</evidence>
<evidence type="ECO:0000313" key="1">
    <source>
        <dbReference type="EMBL" id="AWK03532.1"/>
    </source>
</evidence>
<reference evidence="1 2" key="1">
    <citation type="submission" date="2018-05" db="EMBL/GenBank/DDBJ databases">
        <title>Genome sequencing of Flavobacterium sp. HYN0056.</title>
        <authorList>
            <person name="Yi H."/>
            <person name="Baek C."/>
        </authorList>
    </citation>
    <scope>NUCLEOTIDE SEQUENCE [LARGE SCALE GENOMIC DNA]</scope>
    <source>
        <strain evidence="1 2">HYN0056</strain>
    </source>
</reference>
<dbReference type="KEGG" id="fcr:HYN56_04560"/>
<keyword evidence="2" id="KW-1185">Reference proteome</keyword>
<dbReference type="EMBL" id="CP029255">
    <property type="protein sequence ID" value="AWK03532.1"/>
    <property type="molecule type" value="Genomic_DNA"/>
</dbReference>
<dbReference type="AlphaFoldDB" id="A0A2S1YHL9"/>
<name>A0A2S1YHL9_9FLAO</name>
<dbReference type="Proteomes" id="UP000245250">
    <property type="component" value="Chromosome"/>
</dbReference>
<accession>A0A2S1YHL9</accession>
<evidence type="ECO:0000313" key="2">
    <source>
        <dbReference type="Proteomes" id="UP000245250"/>
    </source>
</evidence>
<dbReference type="RefSeq" id="WP_109191097.1">
    <property type="nucleotide sequence ID" value="NZ_CP029255.1"/>
</dbReference>
<gene>
    <name evidence="1" type="ORF">HYN56_04560</name>
</gene>